<keyword evidence="2" id="KW-0472">Membrane</keyword>
<sequence>MRRFLACLHVLGLGVGAVVGLLHNVTVDDQPTIEYSANVKWLSAVSPLNMGGSHMLSTDPAAQATFRFTGVAVYFMSPMWPYPVASSVSLDGGPRITIDLMDLSRERTSGGPETIRSAAVWAATGLANIPHTLVVSVGRSPHAGPLDPQYAIVDGFMYTVDDGASSGTALTSSDPGPTPSSFVLSSSSAPTSTHPSSPLPTEGAHQTRPNLPSTIIAAIACSVAGFFFTLSSILFIFWWRKRRRRTQPRLTDWTIDDDVPPPSSFAVSQQTSAQSFYLPQSHSFYPTNFPVVPPHRVYDPDGRTTSYTTSNFVVAIDGYPYPQ</sequence>
<feature type="chain" id="PRO_5001647168" description="Transmembrane protein" evidence="3">
    <location>
        <begin position="21"/>
        <end position="323"/>
    </location>
</feature>
<dbReference type="HOGENOM" id="CLU_842163_0_0_1"/>
<evidence type="ECO:0000256" key="3">
    <source>
        <dbReference type="SAM" id="SignalP"/>
    </source>
</evidence>
<dbReference type="VEuPathDB" id="FungiDB:PLEOSDRAFT_1100122"/>
<evidence type="ECO:0008006" key="6">
    <source>
        <dbReference type="Google" id="ProtNLM"/>
    </source>
</evidence>
<dbReference type="STRING" id="1137138.A0A067P1J1"/>
<dbReference type="OrthoDB" id="3234968at2759"/>
<evidence type="ECO:0000256" key="2">
    <source>
        <dbReference type="SAM" id="Phobius"/>
    </source>
</evidence>
<dbReference type="Proteomes" id="UP000027073">
    <property type="component" value="Unassembled WGS sequence"/>
</dbReference>
<dbReference type="AlphaFoldDB" id="A0A067P1J1"/>
<keyword evidence="3" id="KW-0732">Signal</keyword>
<dbReference type="EMBL" id="KL198004">
    <property type="protein sequence ID" value="KDQ34193.1"/>
    <property type="molecule type" value="Genomic_DNA"/>
</dbReference>
<organism evidence="4 5">
    <name type="scientific">Pleurotus ostreatus (strain PC15)</name>
    <name type="common">Oyster mushroom</name>
    <dbReference type="NCBI Taxonomy" id="1137138"/>
    <lineage>
        <taxon>Eukaryota</taxon>
        <taxon>Fungi</taxon>
        <taxon>Dikarya</taxon>
        <taxon>Basidiomycota</taxon>
        <taxon>Agaricomycotina</taxon>
        <taxon>Agaricomycetes</taxon>
        <taxon>Agaricomycetidae</taxon>
        <taxon>Agaricales</taxon>
        <taxon>Pleurotineae</taxon>
        <taxon>Pleurotaceae</taxon>
        <taxon>Pleurotus</taxon>
    </lineage>
</organism>
<feature type="region of interest" description="Disordered" evidence="1">
    <location>
        <begin position="167"/>
        <end position="207"/>
    </location>
</feature>
<name>A0A067P1J1_PLEO1</name>
<feature type="signal peptide" evidence="3">
    <location>
        <begin position="1"/>
        <end position="20"/>
    </location>
</feature>
<keyword evidence="2" id="KW-0812">Transmembrane</keyword>
<dbReference type="Gene3D" id="2.60.120.260">
    <property type="entry name" value="Galactose-binding domain-like"/>
    <property type="match status" value="1"/>
</dbReference>
<evidence type="ECO:0000313" key="4">
    <source>
        <dbReference type="EMBL" id="KDQ34193.1"/>
    </source>
</evidence>
<accession>A0A067P1J1</accession>
<protein>
    <recommendedName>
        <fullName evidence="6">Transmembrane protein</fullName>
    </recommendedName>
</protein>
<proteinExistence type="predicted"/>
<feature type="compositionally biased region" description="Low complexity" evidence="1">
    <location>
        <begin position="179"/>
        <end position="201"/>
    </location>
</feature>
<dbReference type="InParanoid" id="A0A067P1J1"/>
<evidence type="ECO:0000256" key="1">
    <source>
        <dbReference type="SAM" id="MobiDB-lite"/>
    </source>
</evidence>
<reference evidence="5" key="1">
    <citation type="journal article" date="2014" name="Proc. Natl. Acad. Sci. U.S.A.">
        <title>Extensive sampling of basidiomycete genomes demonstrates inadequacy of the white-rot/brown-rot paradigm for wood decay fungi.</title>
        <authorList>
            <person name="Riley R."/>
            <person name="Salamov A.A."/>
            <person name="Brown D.W."/>
            <person name="Nagy L.G."/>
            <person name="Floudas D."/>
            <person name="Held B.W."/>
            <person name="Levasseur A."/>
            <person name="Lombard V."/>
            <person name="Morin E."/>
            <person name="Otillar R."/>
            <person name="Lindquist E.A."/>
            <person name="Sun H."/>
            <person name="LaButti K.M."/>
            <person name="Schmutz J."/>
            <person name="Jabbour D."/>
            <person name="Luo H."/>
            <person name="Baker S.E."/>
            <person name="Pisabarro A.G."/>
            <person name="Walton J.D."/>
            <person name="Blanchette R.A."/>
            <person name="Henrissat B."/>
            <person name="Martin F."/>
            <person name="Cullen D."/>
            <person name="Hibbett D.S."/>
            <person name="Grigoriev I.V."/>
        </authorList>
    </citation>
    <scope>NUCLEOTIDE SEQUENCE [LARGE SCALE GENOMIC DNA]</scope>
    <source>
        <strain evidence="5">PC15</strain>
    </source>
</reference>
<feature type="transmembrane region" description="Helical" evidence="2">
    <location>
        <begin position="215"/>
        <end position="239"/>
    </location>
</feature>
<evidence type="ECO:0000313" key="5">
    <source>
        <dbReference type="Proteomes" id="UP000027073"/>
    </source>
</evidence>
<gene>
    <name evidence="4" type="ORF">PLEOSDRAFT_1100122</name>
</gene>
<keyword evidence="2" id="KW-1133">Transmembrane helix</keyword>